<dbReference type="Gene3D" id="1.20.58.760">
    <property type="entry name" value="Peptidase M41"/>
    <property type="match status" value="1"/>
</dbReference>
<dbReference type="Pfam" id="PF01434">
    <property type="entry name" value="Peptidase_M41"/>
    <property type="match status" value="1"/>
</dbReference>
<evidence type="ECO:0000256" key="1">
    <source>
        <dbReference type="SAM" id="MobiDB-lite"/>
    </source>
</evidence>
<evidence type="ECO:0000313" key="3">
    <source>
        <dbReference type="EMBL" id="TWB64429.1"/>
    </source>
</evidence>
<dbReference type="EMBL" id="VITT01000001">
    <property type="protein sequence ID" value="TWB64429.1"/>
    <property type="molecule type" value="Genomic_DNA"/>
</dbReference>
<evidence type="ECO:0000313" key="4">
    <source>
        <dbReference type="Proteomes" id="UP000318050"/>
    </source>
</evidence>
<name>A0A560J1X8_9PROT</name>
<reference evidence="3 4" key="1">
    <citation type="submission" date="2019-06" db="EMBL/GenBank/DDBJ databases">
        <title>Genomic Encyclopedia of Type Strains, Phase IV (KMG-V): Genome sequencing to study the core and pangenomes of soil and plant-associated prokaryotes.</title>
        <authorList>
            <person name="Whitman W."/>
        </authorList>
    </citation>
    <scope>NUCLEOTIDE SEQUENCE [LARGE SCALE GENOMIC DNA]</scope>
    <source>
        <strain evidence="3 4">BR 11140</strain>
    </source>
</reference>
<dbReference type="CDD" id="cd19481">
    <property type="entry name" value="RecA-like_protease"/>
    <property type="match status" value="1"/>
</dbReference>
<proteinExistence type="predicted"/>
<dbReference type="InterPro" id="IPR003593">
    <property type="entry name" value="AAA+_ATPase"/>
</dbReference>
<protein>
    <submittedName>
        <fullName evidence="3">ATP-dependent Zn protease</fullName>
    </submittedName>
</protein>
<dbReference type="SUPFAM" id="SSF140990">
    <property type="entry name" value="FtsH protease domain-like"/>
    <property type="match status" value="1"/>
</dbReference>
<dbReference type="GO" id="GO:0006508">
    <property type="term" value="P:proteolysis"/>
    <property type="evidence" value="ECO:0007669"/>
    <property type="project" value="UniProtKB-KW"/>
</dbReference>
<dbReference type="GO" id="GO:0016887">
    <property type="term" value="F:ATP hydrolysis activity"/>
    <property type="evidence" value="ECO:0007669"/>
    <property type="project" value="InterPro"/>
</dbReference>
<evidence type="ECO:0000259" key="2">
    <source>
        <dbReference type="SMART" id="SM00382"/>
    </source>
</evidence>
<dbReference type="Proteomes" id="UP000318050">
    <property type="component" value="Unassembled WGS sequence"/>
</dbReference>
<dbReference type="PANTHER" id="PTHR23076:SF97">
    <property type="entry name" value="ATP-DEPENDENT ZINC METALLOPROTEASE YME1L1"/>
    <property type="match status" value="1"/>
</dbReference>
<dbReference type="InterPro" id="IPR037219">
    <property type="entry name" value="Peptidase_M41-like"/>
</dbReference>
<dbReference type="PANTHER" id="PTHR23076">
    <property type="entry name" value="METALLOPROTEASE M41 FTSH"/>
    <property type="match status" value="1"/>
</dbReference>
<gene>
    <name evidence="3" type="ORF">FBZ92_101325</name>
</gene>
<dbReference type="Gene3D" id="3.40.50.300">
    <property type="entry name" value="P-loop containing nucleotide triphosphate hydrolases"/>
    <property type="match status" value="1"/>
</dbReference>
<accession>A0A560J1X8</accession>
<dbReference type="GO" id="GO:0004222">
    <property type="term" value="F:metalloendopeptidase activity"/>
    <property type="evidence" value="ECO:0007669"/>
    <property type="project" value="InterPro"/>
</dbReference>
<keyword evidence="3" id="KW-0378">Hydrolase</keyword>
<feature type="domain" description="AAA+ ATPase" evidence="2">
    <location>
        <begin position="298"/>
        <end position="442"/>
    </location>
</feature>
<dbReference type="GO" id="GO:0004176">
    <property type="term" value="F:ATP-dependent peptidase activity"/>
    <property type="evidence" value="ECO:0007669"/>
    <property type="project" value="InterPro"/>
</dbReference>
<feature type="region of interest" description="Disordered" evidence="1">
    <location>
        <begin position="98"/>
        <end position="148"/>
    </location>
</feature>
<dbReference type="InterPro" id="IPR003959">
    <property type="entry name" value="ATPase_AAA_core"/>
</dbReference>
<dbReference type="Gene3D" id="1.10.8.60">
    <property type="match status" value="1"/>
</dbReference>
<dbReference type="InterPro" id="IPR027417">
    <property type="entry name" value="P-loop_NTPase"/>
</dbReference>
<comment type="caution">
    <text evidence="3">The sequence shown here is derived from an EMBL/GenBank/DDBJ whole genome shotgun (WGS) entry which is preliminary data.</text>
</comment>
<dbReference type="InterPro" id="IPR000642">
    <property type="entry name" value="Peptidase_M41"/>
</dbReference>
<dbReference type="Pfam" id="PF00004">
    <property type="entry name" value="AAA"/>
    <property type="match status" value="1"/>
</dbReference>
<sequence length="703" mass="74611">MSLKKLDQLRDEYTPAPEIPPKLPLQLDQAAARRLLRETFAGAPDLASAARRGGAAITIVAPDASWVRVMEMVAKEELQAFAMSRGPAISLLSPAMEPADTAVPDDDDDFPPGSTADSVEDPRFPDLDGPPVDRPASDWYIAGRDGTASSPTIDSLEEAAASRIARGVGVIIIGADAADLPPLFTSAADFHLTVPPLTGSMLDQAIATVAQQRPTRTLPDALTAVLTAAHLKMAPRVETHPDDWTARLKRMAEPRVRRPAPGPRLADLRGMDEAVEWGQALCHDLGAFRAGELTLNDLPKGVVVAGPPGVGKTQFIRAVAATCDLPLIVGSYAQWQSAGHQGDCLRAMGGTFAEAKREAKRAGGALLAIDELDSFSSRDLEEPGRNRSYHHQVMNALLEQLDGVHARPGVIVIGTCNHPSLLDPALVRPGRLDRVVHISLPDQAALAAILRYHLGPDHLPGVDLARFVARMEGASGADCEFLARNAKRRARVAGRPMIAADLEAELCPADPRTPALRQLCAVHEAGHAVAAAVLRPSMLVSASIRISAGGLGGVNYRMDGEVLRRNDLLDLIQIHLAGRAAEELLLGAPSTGAGGDGDSDLALATLLATQMLMSHGLGDHLIWSGPVTVHTVPRLLSSNPQIAAQVTAILDTHYAKVRVLLYAWHGAVDHVASLLLARETASATEIIAITNATLHEAQTRTLQ</sequence>
<organism evidence="3 4">
    <name type="scientific">Nitrospirillum amazonense</name>
    <dbReference type="NCBI Taxonomy" id="28077"/>
    <lineage>
        <taxon>Bacteria</taxon>
        <taxon>Pseudomonadati</taxon>
        <taxon>Pseudomonadota</taxon>
        <taxon>Alphaproteobacteria</taxon>
        <taxon>Rhodospirillales</taxon>
        <taxon>Azospirillaceae</taxon>
        <taxon>Nitrospirillum</taxon>
    </lineage>
</organism>
<dbReference type="SMART" id="SM00382">
    <property type="entry name" value="AAA"/>
    <property type="match status" value="1"/>
</dbReference>
<dbReference type="GO" id="GO:0005524">
    <property type="term" value="F:ATP binding"/>
    <property type="evidence" value="ECO:0007669"/>
    <property type="project" value="InterPro"/>
</dbReference>
<dbReference type="SUPFAM" id="SSF52540">
    <property type="entry name" value="P-loop containing nucleoside triphosphate hydrolases"/>
    <property type="match status" value="1"/>
</dbReference>
<keyword evidence="3" id="KW-0645">Protease</keyword>
<dbReference type="AlphaFoldDB" id="A0A560J1X8"/>